<reference evidence="2" key="1">
    <citation type="journal article" date="2023" name="Front. Plant Sci.">
        <title>Chromosomal-level genome assembly of Melastoma candidum provides insights into trichome evolution.</title>
        <authorList>
            <person name="Zhong Y."/>
            <person name="Wu W."/>
            <person name="Sun C."/>
            <person name="Zou P."/>
            <person name="Liu Y."/>
            <person name="Dai S."/>
            <person name="Zhou R."/>
        </authorList>
    </citation>
    <scope>NUCLEOTIDE SEQUENCE [LARGE SCALE GENOMIC DNA]</scope>
</reference>
<protein>
    <submittedName>
        <fullName evidence="1">Uncharacterized protein</fullName>
    </submittedName>
</protein>
<gene>
    <name evidence="1" type="ORF">MLD38_004055</name>
</gene>
<comment type="caution">
    <text evidence="1">The sequence shown here is derived from an EMBL/GenBank/DDBJ whole genome shotgun (WGS) entry which is preliminary data.</text>
</comment>
<organism evidence="1 2">
    <name type="scientific">Melastoma candidum</name>
    <dbReference type="NCBI Taxonomy" id="119954"/>
    <lineage>
        <taxon>Eukaryota</taxon>
        <taxon>Viridiplantae</taxon>
        <taxon>Streptophyta</taxon>
        <taxon>Embryophyta</taxon>
        <taxon>Tracheophyta</taxon>
        <taxon>Spermatophyta</taxon>
        <taxon>Magnoliopsida</taxon>
        <taxon>eudicotyledons</taxon>
        <taxon>Gunneridae</taxon>
        <taxon>Pentapetalae</taxon>
        <taxon>rosids</taxon>
        <taxon>malvids</taxon>
        <taxon>Myrtales</taxon>
        <taxon>Melastomataceae</taxon>
        <taxon>Melastomatoideae</taxon>
        <taxon>Melastomateae</taxon>
        <taxon>Melastoma</taxon>
    </lineage>
</organism>
<dbReference type="EMBL" id="CM042881">
    <property type="protein sequence ID" value="KAI4386091.1"/>
    <property type="molecule type" value="Genomic_DNA"/>
</dbReference>
<evidence type="ECO:0000313" key="1">
    <source>
        <dbReference type="EMBL" id="KAI4386091.1"/>
    </source>
</evidence>
<keyword evidence="2" id="KW-1185">Reference proteome</keyword>
<sequence length="212" mass="23605">MSTLHDRKLLLFAPSPVPSNATLNTTSAPPQRPNVTAVSSPPRHQPFLPQLTPSTNQALNSSIALTILTLLTALFFMSFLSLYLRRIATASPSLIQGDGNNPYPFPPRRFMLPPQPSLGSNRPRRFTQSDAPSCSTFRKGIDPRVLDSLPVFSYSGEAKYQVDCAICLGEFEEEERVKAIPCCEHVFHAECIDRWLRSNRSCPVCRDTRLTS</sequence>
<accession>A0ACB9S7Q0</accession>
<dbReference type="Proteomes" id="UP001057402">
    <property type="component" value="Chromosome 2"/>
</dbReference>
<proteinExistence type="predicted"/>
<name>A0ACB9S7Q0_9MYRT</name>
<evidence type="ECO:0000313" key="2">
    <source>
        <dbReference type="Proteomes" id="UP001057402"/>
    </source>
</evidence>